<keyword evidence="10" id="KW-1185">Reference proteome</keyword>
<dbReference type="EMBL" id="FNKP01000002">
    <property type="protein sequence ID" value="SDR22496.1"/>
    <property type="molecule type" value="Genomic_DNA"/>
</dbReference>
<accession>A0A1H1HBQ7</accession>
<feature type="transmembrane region" description="Helical" evidence="7">
    <location>
        <begin position="35"/>
        <end position="55"/>
    </location>
</feature>
<dbReference type="Proteomes" id="UP000183487">
    <property type="component" value="Unassembled WGS sequence"/>
</dbReference>
<keyword evidence="5 7" id="KW-0472">Membrane</keyword>
<dbReference type="Pfam" id="PF13515">
    <property type="entry name" value="FUSC_2"/>
    <property type="match status" value="1"/>
</dbReference>
<evidence type="ECO:0000256" key="1">
    <source>
        <dbReference type="ARBA" id="ARBA00004651"/>
    </source>
</evidence>
<feature type="domain" description="Integral membrane bound transporter" evidence="8">
    <location>
        <begin position="284"/>
        <end position="411"/>
    </location>
</feature>
<keyword evidence="3 7" id="KW-0812">Transmembrane</keyword>
<keyword evidence="2" id="KW-1003">Cell membrane</keyword>
<comment type="subcellular location">
    <subcellularLocation>
        <location evidence="1">Cell membrane</location>
        <topology evidence="1">Multi-pass membrane protein</topology>
    </subcellularLocation>
</comment>
<reference evidence="10" key="1">
    <citation type="submission" date="2016-10" db="EMBL/GenBank/DDBJ databases">
        <authorList>
            <person name="Varghese N."/>
        </authorList>
    </citation>
    <scope>NUCLEOTIDE SEQUENCE [LARGE SCALE GENOMIC DNA]</scope>
    <source>
        <strain evidence="10">GAS106B</strain>
    </source>
</reference>
<feature type="transmembrane region" description="Helical" evidence="7">
    <location>
        <begin position="6"/>
        <end position="26"/>
    </location>
</feature>
<evidence type="ECO:0000256" key="4">
    <source>
        <dbReference type="ARBA" id="ARBA00022989"/>
    </source>
</evidence>
<dbReference type="GO" id="GO:0005886">
    <property type="term" value="C:plasma membrane"/>
    <property type="evidence" value="ECO:0007669"/>
    <property type="project" value="UniProtKB-SubCell"/>
</dbReference>
<evidence type="ECO:0000259" key="8">
    <source>
        <dbReference type="Pfam" id="PF13515"/>
    </source>
</evidence>
<feature type="transmembrane region" description="Helical" evidence="7">
    <location>
        <begin position="325"/>
        <end position="349"/>
    </location>
</feature>
<proteinExistence type="inferred from homology"/>
<sequence>MATGWLSGHLSAGLMATLGAFTSLYASDRPYRNRAWVLAGISLSFALVVSLGVGVQHLPGLAIPLLVVIAMLATFICHAIRIGQPGAYMFALACAAGTSVPVAHMAFYEVGALVLAGGAVSWIVHMAAGISWPRGPERQAVVAASRAVEHFAEMVGTGEEDQARHDAALSLHDAWAALVTYQPLHVHPDTALLHLLALNRELHLLFAACVNAGKSSEIDRRVLATRASDVGQLANSSADSRSPSRQSDFPLGRLSSSELIVESLEWNSAASAVTLRVGVAVAVAGTIGAAFGLERAYWAMAAAVLVLHQGLAWQRTLRRGVERTIGTLVGLGVAGAILAIHPAGAWLVLTMMSLQFCVEMLVTRNYAFAVVFVTSIALLIASGGHSVAEPGTLLLARGLDTAIGCGIGLLVYVLFRPRDSFLSIRQQIVLTLIAVQAVVRHIATSSVTTDAAQQDRRDLQHRILGLVEWYEEEAGGLMSHRAIANRMKPAVDAVQRLGYKVLAACWSLEATQEERTILAMHEAVSSDEFIKTSVALEDVIGRLQNGKSPVTSQDVPEFVREEIRALCESLTFD</sequence>
<feature type="transmembrane region" description="Helical" evidence="7">
    <location>
        <begin position="113"/>
        <end position="132"/>
    </location>
</feature>
<dbReference type="PANTHER" id="PTHR30509:SF9">
    <property type="entry name" value="MULTIDRUG RESISTANCE PROTEIN MDTO"/>
    <property type="match status" value="1"/>
</dbReference>
<evidence type="ECO:0000313" key="9">
    <source>
        <dbReference type="EMBL" id="SDR22496.1"/>
    </source>
</evidence>
<gene>
    <name evidence="9" type="ORF">SAMN05443245_3696</name>
</gene>
<keyword evidence="4 7" id="KW-1133">Transmembrane helix</keyword>
<evidence type="ECO:0000256" key="3">
    <source>
        <dbReference type="ARBA" id="ARBA00022692"/>
    </source>
</evidence>
<evidence type="ECO:0000256" key="6">
    <source>
        <dbReference type="ARBA" id="ARBA00043993"/>
    </source>
</evidence>
<feature type="transmembrane region" description="Helical" evidence="7">
    <location>
        <begin position="273"/>
        <end position="291"/>
    </location>
</feature>
<organism evidence="9 10">
    <name type="scientific">Paraburkholderia fungorum</name>
    <dbReference type="NCBI Taxonomy" id="134537"/>
    <lineage>
        <taxon>Bacteria</taxon>
        <taxon>Pseudomonadati</taxon>
        <taxon>Pseudomonadota</taxon>
        <taxon>Betaproteobacteria</taxon>
        <taxon>Burkholderiales</taxon>
        <taxon>Burkholderiaceae</taxon>
        <taxon>Paraburkholderia</taxon>
    </lineage>
</organism>
<comment type="similarity">
    <text evidence="6">Belongs to the YccS/YhfK family.</text>
</comment>
<evidence type="ECO:0000313" key="10">
    <source>
        <dbReference type="Proteomes" id="UP000183487"/>
    </source>
</evidence>
<evidence type="ECO:0000256" key="7">
    <source>
        <dbReference type="SAM" id="Phobius"/>
    </source>
</evidence>
<dbReference type="InterPro" id="IPR049453">
    <property type="entry name" value="Memb_transporter_dom"/>
</dbReference>
<feature type="transmembrane region" description="Helical" evidence="7">
    <location>
        <begin position="393"/>
        <end position="415"/>
    </location>
</feature>
<feature type="transmembrane region" description="Helical" evidence="7">
    <location>
        <begin position="87"/>
        <end position="107"/>
    </location>
</feature>
<dbReference type="PANTHER" id="PTHR30509">
    <property type="entry name" value="P-HYDROXYBENZOIC ACID EFFLUX PUMP SUBUNIT-RELATED"/>
    <property type="match status" value="1"/>
</dbReference>
<feature type="transmembrane region" description="Helical" evidence="7">
    <location>
        <begin position="361"/>
        <end position="381"/>
    </location>
</feature>
<evidence type="ECO:0000256" key="2">
    <source>
        <dbReference type="ARBA" id="ARBA00022475"/>
    </source>
</evidence>
<evidence type="ECO:0000256" key="5">
    <source>
        <dbReference type="ARBA" id="ARBA00023136"/>
    </source>
</evidence>
<feature type="transmembrane region" description="Helical" evidence="7">
    <location>
        <begin position="61"/>
        <end position="80"/>
    </location>
</feature>
<name>A0A1H1HBQ7_9BURK</name>
<protein>
    <submittedName>
        <fullName evidence="9">Uncharacterized membrane protein YccC</fullName>
    </submittedName>
</protein>
<dbReference type="AlphaFoldDB" id="A0A1H1HBQ7"/>